<dbReference type="Proteomes" id="UP001433508">
    <property type="component" value="Unassembled WGS sequence"/>
</dbReference>
<name>A0ACC3T4T4_LIPKO</name>
<dbReference type="EMBL" id="MU971354">
    <property type="protein sequence ID" value="KAK9238645.1"/>
    <property type="molecule type" value="Genomic_DNA"/>
</dbReference>
<evidence type="ECO:0000313" key="1">
    <source>
        <dbReference type="EMBL" id="KAK9238645.1"/>
    </source>
</evidence>
<accession>A0ACC3T4T4</accession>
<evidence type="ECO:0000313" key="2">
    <source>
        <dbReference type="Proteomes" id="UP001433508"/>
    </source>
</evidence>
<proteinExistence type="predicted"/>
<reference evidence="2" key="1">
    <citation type="journal article" date="2024" name="Front. Bioeng. Biotechnol.">
        <title>Genome-scale model development and genomic sequencing of the oleaginous clade Lipomyces.</title>
        <authorList>
            <person name="Czajka J.J."/>
            <person name="Han Y."/>
            <person name="Kim J."/>
            <person name="Mondo S.J."/>
            <person name="Hofstad B.A."/>
            <person name="Robles A."/>
            <person name="Haridas S."/>
            <person name="Riley R."/>
            <person name="LaButti K."/>
            <person name="Pangilinan J."/>
            <person name="Andreopoulos W."/>
            <person name="Lipzen A."/>
            <person name="Yan J."/>
            <person name="Wang M."/>
            <person name="Ng V."/>
            <person name="Grigoriev I.V."/>
            <person name="Spatafora J.W."/>
            <person name="Magnuson J.K."/>
            <person name="Baker S.E."/>
            <person name="Pomraning K.R."/>
        </authorList>
    </citation>
    <scope>NUCLEOTIDE SEQUENCE [LARGE SCALE GENOMIC DNA]</scope>
    <source>
        <strain evidence="2">CBS 7786</strain>
    </source>
</reference>
<keyword evidence="2" id="KW-1185">Reference proteome</keyword>
<comment type="caution">
    <text evidence="1">The sequence shown here is derived from an EMBL/GenBank/DDBJ whole genome shotgun (WGS) entry which is preliminary data.</text>
</comment>
<sequence>MFFLVILGFTALAAFRGSVDAQGPANRTNTTTSALNPFGTGFLLSNASGGYVYNATGNLTSAEPRPFTPSGGLGNNGSEPNYHPLTDYDYQSLLFVLYQKFFELNLFESGLRNFSTADFQRAGLDANDRSLIEFMADQERGHVTLIQNILGPSAINRCNYTYTYRTVPEFIDFSRNVTGWGESGVYGFLEHLDSRAAAQLLLQTVTTEARQEMIFRQFEGLFPVPVWFQTEITQSMAWTLLSRYIRGCSTDSPRLAWQNFPALNITNNPNPLLNLTSPSNSTSPPPSNFTSTALSPGIFVNATNATNATFTPGITSNRTAFSFPGRVVQLAADFPGKSVGPNGSYVTNSTAGAPRFAAWISQLNTTYSVLENVQNVSNGWTATTRQPNDTVFPDVNEQVVNGTMFIVATDANISVTPYNISELNSHVVAGPGQYFAG</sequence>
<gene>
    <name evidence="1" type="ORF">V1525DRAFT_341233</name>
</gene>
<organism evidence="1 2">
    <name type="scientific">Lipomyces kononenkoae</name>
    <name type="common">Yeast</name>
    <dbReference type="NCBI Taxonomy" id="34357"/>
    <lineage>
        <taxon>Eukaryota</taxon>
        <taxon>Fungi</taxon>
        <taxon>Dikarya</taxon>
        <taxon>Ascomycota</taxon>
        <taxon>Saccharomycotina</taxon>
        <taxon>Lipomycetes</taxon>
        <taxon>Lipomycetales</taxon>
        <taxon>Lipomycetaceae</taxon>
        <taxon>Lipomyces</taxon>
    </lineage>
</organism>
<protein>
    <submittedName>
        <fullName evidence="1">Uncharacterized protein</fullName>
    </submittedName>
</protein>